<evidence type="ECO:0000313" key="2">
    <source>
        <dbReference type="EMBL" id="MBW0484602.1"/>
    </source>
</evidence>
<dbReference type="EMBL" id="AVOT02007758">
    <property type="protein sequence ID" value="MBW0484602.1"/>
    <property type="molecule type" value="Genomic_DNA"/>
</dbReference>
<name>A0A9Q3GYV7_9BASI</name>
<feature type="region of interest" description="Disordered" evidence="1">
    <location>
        <begin position="1"/>
        <end position="44"/>
    </location>
</feature>
<dbReference type="Proteomes" id="UP000765509">
    <property type="component" value="Unassembled WGS sequence"/>
</dbReference>
<protein>
    <submittedName>
        <fullName evidence="2">Uncharacterized protein</fullName>
    </submittedName>
</protein>
<gene>
    <name evidence="2" type="ORF">O181_024317</name>
</gene>
<dbReference type="AlphaFoldDB" id="A0A9Q3GYV7"/>
<evidence type="ECO:0000256" key="1">
    <source>
        <dbReference type="SAM" id="MobiDB-lite"/>
    </source>
</evidence>
<comment type="caution">
    <text evidence="2">The sequence shown here is derived from an EMBL/GenBank/DDBJ whole genome shotgun (WGS) entry which is preliminary data.</text>
</comment>
<accession>A0A9Q3GYV7</accession>
<reference evidence="2" key="1">
    <citation type="submission" date="2021-03" db="EMBL/GenBank/DDBJ databases">
        <title>Draft genome sequence of rust myrtle Austropuccinia psidii MF-1, a brazilian biotype.</title>
        <authorList>
            <person name="Quecine M.C."/>
            <person name="Pachon D.M.R."/>
            <person name="Bonatelli M.L."/>
            <person name="Correr F.H."/>
            <person name="Franceschini L.M."/>
            <person name="Leite T.F."/>
            <person name="Margarido G.R.A."/>
            <person name="Almeida C.A."/>
            <person name="Ferrarezi J.A."/>
            <person name="Labate C.A."/>
        </authorList>
    </citation>
    <scope>NUCLEOTIDE SEQUENCE</scope>
    <source>
        <strain evidence="2">MF-1</strain>
    </source>
</reference>
<evidence type="ECO:0000313" key="3">
    <source>
        <dbReference type="Proteomes" id="UP000765509"/>
    </source>
</evidence>
<keyword evidence="3" id="KW-1185">Reference proteome</keyword>
<organism evidence="2 3">
    <name type="scientific">Austropuccinia psidii MF-1</name>
    <dbReference type="NCBI Taxonomy" id="1389203"/>
    <lineage>
        <taxon>Eukaryota</taxon>
        <taxon>Fungi</taxon>
        <taxon>Dikarya</taxon>
        <taxon>Basidiomycota</taxon>
        <taxon>Pucciniomycotina</taxon>
        <taxon>Pucciniomycetes</taxon>
        <taxon>Pucciniales</taxon>
        <taxon>Sphaerophragmiaceae</taxon>
        <taxon>Austropuccinia</taxon>
    </lineage>
</organism>
<feature type="compositionally biased region" description="Basic residues" evidence="1">
    <location>
        <begin position="24"/>
        <end position="35"/>
    </location>
</feature>
<sequence length="104" mass="11898">MSPVHLRSLGIPRNQPEDREGLFRTRRPGRGHLGHSGRWQDTVGNHTHSAIHFPIQQKPQTRVLKGYGSSYSAPPTPQRYFPMEYGQQEVQPSIPLGRTWSQFP</sequence>
<proteinExistence type="predicted"/>